<dbReference type="Proteomes" id="UP000236745">
    <property type="component" value="Unassembled WGS sequence"/>
</dbReference>
<dbReference type="SUPFAM" id="SSF56954">
    <property type="entry name" value="Outer membrane efflux proteins (OEP)"/>
    <property type="match status" value="1"/>
</dbReference>
<comment type="similarity">
    <text evidence="1 2">Belongs to the outer membrane factor (OMF) (TC 1.B.17) family.</text>
</comment>
<keyword evidence="2 3" id="KW-0449">Lipoprotein</keyword>
<evidence type="ECO:0000256" key="2">
    <source>
        <dbReference type="RuleBase" id="RU362097"/>
    </source>
</evidence>
<dbReference type="Gene3D" id="1.20.1600.10">
    <property type="entry name" value="Outer membrane efflux proteins (OEP)"/>
    <property type="match status" value="1"/>
</dbReference>
<dbReference type="EMBL" id="FNVQ01000009">
    <property type="protein sequence ID" value="SEG88006.1"/>
    <property type="molecule type" value="Genomic_DNA"/>
</dbReference>
<accession>A0A1H6DTG0</accession>
<evidence type="ECO:0000256" key="1">
    <source>
        <dbReference type="ARBA" id="ARBA00007613"/>
    </source>
</evidence>
<reference evidence="3 4" key="1">
    <citation type="submission" date="2016-10" db="EMBL/GenBank/DDBJ databases">
        <authorList>
            <person name="de Groot N.N."/>
        </authorList>
    </citation>
    <scope>NUCLEOTIDE SEQUENCE [LARGE SCALE GENOMIC DNA]</scope>
    <source>
        <strain evidence="3 4">DSM 22012</strain>
    </source>
</reference>
<dbReference type="InterPro" id="IPR003423">
    <property type="entry name" value="OMP_efflux"/>
</dbReference>
<dbReference type="PANTHER" id="PTHR30203">
    <property type="entry name" value="OUTER MEMBRANE CATION EFFLUX PROTEIN"/>
    <property type="match status" value="1"/>
</dbReference>
<keyword evidence="2" id="KW-1134">Transmembrane beta strand</keyword>
<dbReference type="Pfam" id="PF02321">
    <property type="entry name" value="OEP"/>
    <property type="match status" value="2"/>
</dbReference>
<evidence type="ECO:0000313" key="3">
    <source>
        <dbReference type="EMBL" id="SEG88006.1"/>
    </source>
</evidence>
<keyword evidence="2" id="KW-0564">Palmitate</keyword>
<dbReference type="RefSeq" id="WP_104005821.1">
    <property type="nucleotide sequence ID" value="NZ_FNVQ01000009.1"/>
</dbReference>
<dbReference type="AlphaFoldDB" id="A0A1H6DTG0"/>
<dbReference type="PROSITE" id="PS51257">
    <property type="entry name" value="PROKAR_LIPOPROTEIN"/>
    <property type="match status" value="1"/>
</dbReference>
<dbReference type="InterPro" id="IPR010131">
    <property type="entry name" value="MdtP/NodT-like"/>
</dbReference>
<name>A0A1H6DTG0_9GAMM</name>
<gene>
    <name evidence="3" type="ORF">SAMN05444390_10911</name>
</gene>
<dbReference type="PANTHER" id="PTHR30203:SF25">
    <property type="entry name" value="OUTER MEMBRANE PROTEIN-RELATED"/>
    <property type="match status" value="1"/>
</dbReference>
<organism evidence="3 4">
    <name type="scientific">Marinobacterium lutimaris</name>
    <dbReference type="NCBI Taxonomy" id="568106"/>
    <lineage>
        <taxon>Bacteria</taxon>
        <taxon>Pseudomonadati</taxon>
        <taxon>Pseudomonadota</taxon>
        <taxon>Gammaproteobacteria</taxon>
        <taxon>Oceanospirillales</taxon>
        <taxon>Oceanospirillaceae</taxon>
        <taxon>Marinobacterium</taxon>
    </lineage>
</organism>
<keyword evidence="2" id="KW-0472">Membrane</keyword>
<protein>
    <submittedName>
        <fullName evidence="3">Efflux transporter, outer membrane factor (OMF) lipoprotein, NodT family</fullName>
    </submittedName>
</protein>
<evidence type="ECO:0000313" key="4">
    <source>
        <dbReference type="Proteomes" id="UP000236745"/>
    </source>
</evidence>
<dbReference type="GO" id="GO:0015562">
    <property type="term" value="F:efflux transmembrane transporter activity"/>
    <property type="evidence" value="ECO:0007669"/>
    <property type="project" value="InterPro"/>
</dbReference>
<sequence length="495" mass="52795">MLTRPRSLAFLLSVSVMTGCAVGPDYRAPETSLSARFLGQDSVEQRQAQNSAELQAWWASFDDPLLTRFVTLALEQNLDIAQAAARVVQARGSLHLADAALLPSANVSAQGAKAYQSIETPLGQVLNSTPDFDRSGSAYEADLVAGWEIDLFGGLRRGREAAHAAYAASEAGAVATRLAVAAQTADLYVTIRGLQARIAIAEQQAQTRRRLLDTIRFQYEKEIAAELQVNQAEGSLAQVEARIPVLEAGLDAAMNALDVLLGAQPGTYRNELTPVAPIPLAPALAETGTPAEMIRRRPDLIVAERRLAAANARIGVAISEYYPKFSLGALLGSATTISSGNLFSGDANQAQGVLGLRWRLFDFGRVEAQIAAARGQEAEALAAYRLAALRATEEVENAFSALIKREAQFGILTRGETYLARARENSLAAYEGGVVSLIEVLNADSNLLQVSDAKAQAQTEATRAAIVSFRALGGGWDPRKASDLSTPSFSGNNQR</sequence>
<keyword evidence="4" id="KW-1185">Reference proteome</keyword>
<comment type="subcellular location">
    <subcellularLocation>
        <location evidence="2">Cell outer membrane</location>
        <topology evidence="2">Lipid-anchor</topology>
    </subcellularLocation>
</comment>
<dbReference type="NCBIfam" id="TIGR01845">
    <property type="entry name" value="outer_NodT"/>
    <property type="match status" value="1"/>
</dbReference>
<proteinExistence type="inferred from homology"/>
<dbReference type="OrthoDB" id="9770517at2"/>
<dbReference type="GO" id="GO:0009279">
    <property type="term" value="C:cell outer membrane"/>
    <property type="evidence" value="ECO:0007669"/>
    <property type="project" value="UniProtKB-SubCell"/>
</dbReference>
<keyword evidence="2" id="KW-0812">Transmembrane</keyword>
<dbReference type="Gene3D" id="2.20.200.10">
    <property type="entry name" value="Outer membrane efflux proteins (OEP)"/>
    <property type="match status" value="1"/>
</dbReference>